<gene>
    <name evidence="5" type="ORF">EOT04_01255</name>
</gene>
<feature type="domain" description="Bacterial type II secretion system protein E" evidence="4">
    <location>
        <begin position="385"/>
        <end position="399"/>
    </location>
</feature>
<dbReference type="InterPro" id="IPR027417">
    <property type="entry name" value="P-loop_NTPase"/>
</dbReference>
<keyword evidence="3" id="KW-0067">ATP-binding</keyword>
<dbReference type="Pfam" id="PF00437">
    <property type="entry name" value="T2SSE"/>
    <property type="match status" value="1"/>
</dbReference>
<dbReference type="PANTHER" id="PTHR30258">
    <property type="entry name" value="TYPE II SECRETION SYSTEM PROTEIN GSPE-RELATED"/>
    <property type="match status" value="1"/>
</dbReference>
<evidence type="ECO:0000256" key="2">
    <source>
        <dbReference type="ARBA" id="ARBA00022741"/>
    </source>
</evidence>
<comment type="caution">
    <text evidence="5">The sequence shown here is derived from an EMBL/GenBank/DDBJ whole genome shotgun (WGS) entry which is preliminary data.</text>
</comment>
<dbReference type="InterPro" id="IPR001482">
    <property type="entry name" value="T2SS/T4SS_dom"/>
</dbReference>
<dbReference type="GO" id="GO:0016887">
    <property type="term" value="F:ATP hydrolysis activity"/>
    <property type="evidence" value="ECO:0007669"/>
    <property type="project" value="TreeGrafter"/>
</dbReference>
<dbReference type="GO" id="GO:0005886">
    <property type="term" value="C:plasma membrane"/>
    <property type="evidence" value="ECO:0007669"/>
    <property type="project" value="TreeGrafter"/>
</dbReference>
<dbReference type="CDD" id="cd01129">
    <property type="entry name" value="PulE-GspE-like"/>
    <property type="match status" value="1"/>
</dbReference>
<keyword evidence="6" id="KW-1185">Reference proteome</keyword>
<sequence length="592" mass="64639">MAILTDGTQGKLEELLLSEKILTPAELKKHRQNALSSGKPLIAELVESGAISNEVLTRCIASVSNVPYVNLQKAQVNQDVLKLLPRDIAERFMAVPLGEVQNRLAVAMLDANNVQAVDYLANKIQRPLKVYLASEEGIRNVLEQYKTDLEEGLSAAITSVKNEESAARQAVGEANSLVIKQDSPISRALNTILEYAVKNRASDVHIEPLEDSLKIRCRIDGVLREIMKLPKGIEPALISRIKILSNLKIDEHRIPQDGQFAVRSVGKDVDLRIAVSPVVWGEQVVIRLLDKSGSSFKLEEMGYAGRALRNIRKGIRKPNGMILTSGPTGSGKSTSLYALIQEIKDDKVNIVTLEDPVEYKMPGVNQIQVNTDVGLTFASGLRSILRQDPDIVMVGEIRDGETANLAVQAALTGHLVFSTLHTNSAAGVLPRLLDMGIEPFLIASTVNTVIGQRLVRRVADERDTYQSSALEAQSIHETIGHLLPKTKQDVAAVSEDLGYKDLPLSGQNAYTLVKGKDTPQSPEGFKGRVGLFEVMDITEEIQNLIVKRSTSAEIQKQAIAQGMITMRQDGYMKALQGVTTLGEVNRVAANMA</sequence>
<comment type="similarity">
    <text evidence="1">Belongs to the GSP E family.</text>
</comment>
<evidence type="ECO:0000259" key="4">
    <source>
        <dbReference type="PROSITE" id="PS00662"/>
    </source>
</evidence>
<dbReference type="Proteomes" id="UP000289269">
    <property type="component" value="Unassembled WGS sequence"/>
</dbReference>
<dbReference type="EMBL" id="SCKW01000008">
    <property type="protein sequence ID" value="RWZ79521.1"/>
    <property type="molecule type" value="Genomic_DNA"/>
</dbReference>
<dbReference type="PROSITE" id="PS00662">
    <property type="entry name" value="T2SP_E"/>
    <property type="match status" value="1"/>
</dbReference>
<proteinExistence type="inferred from homology"/>
<dbReference type="InterPro" id="IPR037257">
    <property type="entry name" value="T2SS_E_N_sf"/>
</dbReference>
<reference evidence="5" key="1">
    <citation type="submission" date="2019-01" db="EMBL/GenBank/DDBJ databases">
        <title>Genomic signatures and co-occurrence patterns of the ultra-small Saccharimodia (Patescibacteria phylum) suggest a symbiotic lifestyle.</title>
        <authorList>
            <person name="Lemos L."/>
            <person name="Medeiros J."/>
            <person name="Andreote F."/>
            <person name="Fernandes G."/>
            <person name="Varani A."/>
            <person name="Oliveira G."/>
            <person name="Pylro V."/>
        </authorList>
    </citation>
    <scope>NUCLEOTIDE SEQUENCE [LARGE SCALE GENOMIC DNA]</scope>
    <source>
        <strain evidence="5">AMD01</strain>
    </source>
</reference>
<dbReference type="Pfam" id="PF05157">
    <property type="entry name" value="MshEN"/>
    <property type="match status" value="1"/>
</dbReference>
<dbReference type="Gene3D" id="3.30.300.160">
    <property type="entry name" value="Type II secretion system, protein E, N-terminal domain"/>
    <property type="match status" value="1"/>
</dbReference>
<evidence type="ECO:0000256" key="3">
    <source>
        <dbReference type="ARBA" id="ARBA00022840"/>
    </source>
</evidence>
<dbReference type="Gene3D" id="3.30.450.90">
    <property type="match status" value="1"/>
</dbReference>
<dbReference type="SUPFAM" id="SSF160246">
    <property type="entry name" value="EspE N-terminal domain-like"/>
    <property type="match status" value="1"/>
</dbReference>
<evidence type="ECO:0000256" key="1">
    <source>
        <dbReference type="ARBA" id="ARBA00006611"/>
    </source>
</evidence>
<dbReference type="GO" id="GO:0005524">
    <property type="term" value="F:ATP binding"/>
    <property type="evidence" value="ECO:0007669"/>
    <property type="project" value="UniProtKB-KW"/>
</dbReference>
<dbReference type="AlphaFoldDB" id="A0A4V1J7M7"/>
<evidence type="ECO:0000313" key="5">
    <source>
        <dbReference type="EMBL" id="RWZ79521.1"/>
    </source>
</evidence>
<dbReference type="InterPro" id="IPR007831">
    <property type="entry name" value="T2SS_GspE_N"/>
</dbReference>
<keyword evidence="2" id="KW-0547">Nucleotide-binding</keyword>
<dbReference type="Gene3D" id="3.40.50.300">
    <property type="entry name" value="P-loop containing nucleotide triphosphate hydrolases"/>
    <property type="match status" value="1"/>
</dbReference>
<dbReference type="SUPFAM" id="SSF52540">
    <property type="entry name" value="P-loop containing nucleoside triphosphate hydrolases"/>
    <property type="match status" value="1"/>
</dbReference>
<protein>
    <submittedName>
        <fullName evidence="5">Type II/IV secretion system protein</fullName>
    </submittedName>
</protein>
<name>A0A4V1J7M7_9BACT</name>
<accession>A0A4V1J7M7</accession>
<dbReference type="PANTHER" id="PTHR30258:SF1">
    <property type="entry name" value="PROTEIN TRANSPORT PROTEIN HOFB HOMOLOG"/>
    <property type="match status" value="1"/>
</dbReference>
<evidence type="ECO:0000313" key="6">
    <source>
        <dbReference type="Proteomes" id="UP000289269"/>
    </source>
</evidence>
<organism evidence="5 6">
    <name type="scientific">Candidatus Chaera renei</name>
    <dbReference type="NCBI Taxonomy" id="2506947"/>
    <lineage>
        <taxon>Bacteria</taxon>
        <taxon>Candidatus Saccharimonadota</taxon>
        <taxon>Candidatus Saccharimonadia</taxon>
        <taxon>Candidatus Saccharimonadales</taxon>
        <taxon>Candidatus Saccharimonadaceae</taxon>
        <taxon>Candidatus Chaera</taxon>
    </lineage>
</organism>